<proteinExistence type="inferred from homology"/>
<dbReference type="Pfam" id="PF18348">
    <property type="entry name" value="SH3_16"/>
    <property type="match status" value="1"/>
</dbReference>
<name>A0A0F9X6E1_9ZZZZ</name>
<dbReference type="InterPro" id="IPR041382">
    <property type="entry name" value="SH3_16"/>
</dbReference>
<evidence type="ECO:0000259" key="5">
    <source>
        <dbReference type="PROSITE" id="PS51935"/>
    </source>
</evidence>
<accession>A0A0F9X6E1</accession>
<dbReference type="PANTHER" id="PTHR47359">
    <property type="entry name" value="PEPTIDOGLYCAN DL-ENDOPEPTIDASE CWLO"/>
    <property type="match status" value="1"/>
</dbReference>
<dbReference type="GO" id="GO:0008234">
    <property type="term" value="F:cysteine-type peptidase activity"/>
    <property type="evidence" value="ECO:0007669"/>
    <property type="project" value="UniProtKB-KW"/>
</dbReference>
<reference evidence="6" key="1">
    <citation type="journal article" date="2015" name="Nature">
        <title>Complex archaea that bridge the gap between prokaryotes and eukaryotes.</title>
        <authorList>
            <person name="Spang A."/>
            <person name="Saw J.H."/>
            <person name="Jorgensen S.L."/>
            <person name="Zaremba-Niedzwiedzka K."/>
            <person name="Martijn J."/>
            <person name="Lind A.E."/>
            <person name="van Eijk R."/>
            <person name="Schleper C."/>
            <person name="Guy L."/>
            <person name="Ettema T.J."/>
        </authorList>
    </citation>
    <scope>NUCLEOTIDE SEQUENCE</scope>
</reference>
<dbReference type="InterPro" id="IPR000064">
    <property type="entry name" value="NLP_P60_dom"/>
</dbReference>
<evidence type="ECO:0000256" key="2">
    <source>
        <dbReference type="ARBA" id="ARBA00022670"/>
    </source>
</evidence>
<dbReference type="InterPro" id="IPR038765">
    <property type="entry name" value="Papain-like_cys_pep_sf"/>
</dbReference>
<comment type="caution">
    <text evidence="6">The sequence shown here is derived from an EMBL/GenBank/DDBJ whole genome shotgun (WGS) entry which is preliminary data.</text>
</comment>
<dbReference type="PANTHER" id="PTHR47359:SF3">
    <property type="entry name" value="NLP_P60 DOMAIN-CONTAINING PROTEIN-RELATED"/>
    <property type="match status" value="1"/>
</dbReference>
<dbReference type="AlphaFoldDB" id="A0A0F9X6E1"/>
<feature type="domain" description="NlpC/P60" evidence="5">
    <location>
        <begin position="163"/>
        <end position="286"/>
    </location>
</feature>
<dbReference type="Pfam" id="PF00877">
    <property type="entry name" value="NLPC_P60"/>
    <property type="match status" value="1"/>
</dbReference>
<evidence type="ECO:0000313" key="6">
    <source>
        <dbReference type="EMBL" id="KKN87148.1"/>
    </source>
</evidence>
<evidence type="ECO:0000256" key="3">
    <source>
        <dbReference type="ARBA" id="ARBA00022801"/>
    </source>
</evidence>
<dbReference type="InterPro" id="IPR051794">
    <property type="entry name" value="PG_Endopeptidase_C40"/>
</dbReference>
<sequence>MTSPLDSRLNAFRDDLADDRLQGRVEAAHFVRGEECHIVSPVAPVRRRPSPDAPLDTEALFGEPVTVFEIDAEGWSWVQLGTDGYVGYVPSVAIGRLGAAPTHRVSVPRTLLFPGPDIKLPPLHDLPMGALVAVTGAAEDHNARYAMTQPHGAVVEQHLKPLGTVEPDLVAVAERFVGVPYLWGGKSASGIDCSGLVQIACAMAGIAAPRDTDMQERGLGTRIAGIESLQRGDLVFWKGHVGIILDGTRLLHANAHHMLTAIEPLAKAIARLEAKGAAVTSIKRMDTSPAA</sequence>
<evidence type="ECO:0000256" key="1">
    <source>
        <dbReference type="ARBA" id="ARBA00007074"/>
    </source>
</evidence>
<dbReference type="EMBL" id="LAZR01000141">
    <property type="protein sequence ID" value="KKN87148.1"/>
    <property type="molecule type" value="Genomic_DNA"/>
</dbReference>
<dbReference type="Gene3D" id="3.90.1720.10">
    <property type="entry name" value="endopeptidase domain like (from Nostoc punctiforme)"/>
    <property type="match status" value="1"/>
</dbReference>
<organism evidence="6">
    <name type="scientific">marine sediment metagenome</name>
    <dbReference type="NCBI Taxonomy" id="412755"/>
    <lineage>
        <taxon>unclassified sequences</taxon>
        <taxon>metagenomes</taxon>
        <taxon>ecological metagenomes</taxon>
    </lineage>
</organism>
<gene>
    <name evidence="6" type="ORF">LCGC14_0261790</name>
</gene>
<dbReference type="SUPFAM" id="SSF54001">
    <property type="entry name" value="Cysteine proteinases"/>
    <property type="match status" value="1"/>
</dbReference>
<keyword evidence="2" id="KW-0645">Protease</keyword>
<comment type="similarity">
    <text evidence="1">Belongs to the peptidase C40 family.</text>
</comment>
<dbReference type="GO" id="GO:0006508">
    <property type="term" value="P:proteolysis"/>
    <property type="evidence" value="ECO:0007669"/>
    <property type="project" value="UniProtKB-KW"/>
</dbReference>
<protein>
    <recommendedName>
        <fullName evidence="5">NlpC/P60 domain-containing protein</fullName>
    </recommendedName>
</protein>
<keyword evidence="3" id="KW-0378">Hydrolase</keyword>
<dbReference type="Gene3D" id="2.30.30.40">
    <property type="entry name" value="SH3 Domains"/>
    <property type="match status" value="1"/>
</dbReference>
<dbReference type="PROSITE" id="PS51935">
    <property type="entry name" value="NLPC_P60"/>
    <property type="match status" value="1"/>
</dbReference>
<keyword evidence="4" id="KW-0788">Thiol protease</keyword>
<evidence type="ECO:0000256" key="4">
    <source>
        <dbReference type="ARBA" id="ARBA00022807"/>
    </source>
</evidence>